<dbReference type="Gene3D" id="3.40.50.620">
    <property type="entry name" value="HUPs"/>
    <property type="match status" value="2"/>
</dbReference>
<evidence type="ECO:0000256" key="1">
    <source>
        <dbReference type="ARBA" id="ARBA00008791"/>
    </source>
</evidence>
<evidence type="ECO:0000313" key="3">
    <source>
        <dbReference type="EMBL" id="MBE9119084.1"/>
    </source>
</evidence>
<dbReference type="SUPFAM" id="SSF52402">
    <property type="entry name" value="Adenine nucleotide alpha hydrolases-like"/>
    <property type="match status" value="2"/>
</dbReference>
<dbReference type="InterPro" id="IPR014729">
    <property type="entry name" value="Rossmann-like_a/b/a_fold"/>
</dbReference>
<evidence type="ECO:0000313" key="4">
    <source>
        <dbReference type="Proteomes" id="UP000654482"/>
    </source>
</evidence>
<dbReference type="AlphaFoldDB" id="A0A8J7E6B7"/>
<gene>
    <name evidence="3" type="ORF">IQ249_24820</name>
</gene>
<dbReference type="Pfam" id="PF00582">
    <property type="entry name" value="Usp"/>
    <property type="match status" value="2"/>
</dbReference>
<dbReference type="Proteomes" id="UP000654482">
    <property type="component" value="Unassembled WGS sequence"/>
</dbReference>
<dbReference type="InterPro" id="IPR006016">
    <property type="entry name" value="UspA"/>
</dbReference>
<feature type="domain" description="UspA" evidence="2">
    <location>
        <begin position="1"/>
        <end position="134"/>
    </location>
</feature>
<name>A0A8J7E6B7_9CYAN</name>
<dbReference type="CDD" id="cd00293">
    <property type="entry name" value="USP-like"/>
    <property type="match status" value="2"/>
</dbReference>
<keyword evidence="4" id="KW-1185">Reference proteome</keyword>
<feature type="domain" description="UspA" evidence="2">
    <location>
        <begin position="198"/>
        <end position="287"/>
    </location>
</feature>
<evidence type="ECO:0000259" key="2">
    <source>
        <dbReference type="Pfam" id="PF00582"/>
    </source>
</evidence>
<sequence>MFQRCLICTDFSDGLYRLTDFVANLAAGGVRQVVFLHCVPIWDEGEVPRIDQEKIDTAKERFSNALKDVPEGIEVCVEVPSGRPTDAIPEVLKKYDSDVVLTGMPIRSLLQEKIFGSTSLALAKCTSTPIMMLRPQLVSTYTREELALRCEHLWRYLLIPYNDGSSARYLLEQFKEYVQKRPDNSLKQCMLLWVIDEARRKEIPSEYRVKEAQKKLESVKSELEGLGLEVNAEVREGNPFMEIIDVAVEYDISAIATSYVTKGKLLDWTAPSFANEVLRRSWFPVLFFSPKQ</sequence>
<protein>
    <submittedName>
        <fullName evidence="3">Universal stress protein</fullName>
    </submittedName>
</protein>
<dbReference type="RefSeq" id="WP_194032176.1">
    <property type="nucleotide sequence ID" value="NZ_JADEWZ010000078.1"/>
</dbReference>
<dbReference type="PANTHER" id="PTHR46268">
    <property type="entry name" value="STRESS RESPONSE PROTEIN NHAX"/>
    <property type="match status" value="1"/>
</dbReference>
<dbReference type="EMBL" id="JADEWZ010000078">
    <property type="protein sequence ID" value="MBE9119084.1"/>
    <property type="molecule type" value="Genomic_DNA"/>
</dbReference>
<dbReference type="PANTHER" id="PTHR46268:SF22">
    <property type="entry name" value="SENSOR PROTEIN KDPD-RELATED"/>
    <property type="match status" value="1"/>
</dbReference>
<proteinExistence type="inferred from homology"/>
<comment type="caution">
    <text evidence="3">The sequence shown here is derived from an EMBL/GenBank/DDBJ whole genome shotgun (WGS) entry which is preliminary data.</text>
</comment>
<organism evidence="3 4">
    <name type="scientific">Lusitaniella coriacea LEGE 07157</name>
    <dbReference type="NCBI Taxonomy" id="945747"/>
    <lineage>
        <taxon>Bacteria</taxon>
        <taxon>Bacillati</taxon>
        <taxon>Cyanobacteriota</taxon>
        <taxon>Cyanophyceae</taxon>
        <taxon>Spirulinales</taxon>
        <taxon>Lusitaniellaceae</taxon>
        <taxon>Lusitaniella</taxon>
    </lineage>
</organism>
<reference evidence="3" key="1">
    <citation type="submission" date="2020-10" db="EMBL/GenBank/DDBJ databases">
        <authorList>
            <person name="Castelo-Branco R."/>
            <person name="Eusebio N."/>
            <person name="Adriana R."/>
            <person name="Vieira A."/>
            <person name="Brugerolle De Fraissinette N."/>
            <person name="Rezende De Castro R."/>
            <person name="Schneider M.P."/>
            <person name="Vasconcelos V."/>
            <person name="Leao P.N."/>
        </authorList>
    </citation>
    <scope>NUCLEOTIDE SEQUENCE</scope>
    <source>
        <strain evidence="3">LEGE 07157</strain>
    </source>
</reference>
<comment type="similarity">
    <text evidence="1">Belongs to the universal stress protein A family.</text>
</comment>
<accession>A0A8J7E6B7</accession>